<dbReference type="HOGENOM" id="CLU_023205_2_0_1"/>
<evidence type="ECO:0000313" key="3">
    <source>
        <dbReference type="EMBL" id="KIM99203.1"/>
    </source>
</evidence>
<dbReference type="Gene3D" id="3.20.20.100">
    <property type="entry name" value="NADP-dependent oxidoreductase domain"/>
    <property type="match status" value="1"/>
</dbReference>
<dbReference type="GO" id="GO:0005829">
    <property type="term" value="C:cytosol"/>
    <property type="evidence" value="ECO:0007669"/>
    <property type="project" value="UniProtKB-ARBA"/>
</dbReference>
<dbReference type="AlphaFoldDB" id="A0A0C3CJU6"/>
<dbReference type="EMBL" id="KN832879">
    <property type="protein sequence ID" value="KIM99203.1"/>
    <property type="molecule type" value="Genomic_DNA"/>
</dbReference>
<reference evidence="4" key="2">
    <citation type="submission" date="2015-01" db="EMBL/GenBank/DDBJ databases">
        <title>Evolutionary Origins and Diversification of the Mycorrhizal Mutualists.</title>
        <authorList>
            <consortium name="DOE Joint Genome Institute"/>
            <consortium name="Mycorrhizal Genomics Consortium"/>
            <person name="Kohler A."/>
            <person name="Kuo A."/>
            <person name="Nagy L.G."/>
            <person name="Floudas D."/>
            <person name="Copeland A."/>
            <person name="Barry K.W."/>
            <person name="Cichocki N."/>
            <person name="Veneault-Fourrey C."/>
            <person name="LaButti K."/>
            <person name="Lindquist E.A."/>
            <person name="Lipzen A."/>
            <person name="Lundell T."/>
            <person name="Morin E."/>
            <person name="Murat C."/>
            <person name="Riley R."/>
            <person name="Ohm R."/>
            <person name="Sun H."/>
            <person name="Tunlid A."/>
            <person name="Henrissat B."/>
            <person name="Grigoriev I.V."/>
            <person name="Hibbett D.S."/>
            <person name="Martin F."/>
        </authorList>
    </citation>
    <scope>NUCLEOTIDE SEQUENCE [LARGE SCALE GENOMIC DNA]</scope>
    <source>
        <strain evidence="4">Zn</strain>
    </source>
</reference>
<name>A0A0C3CJU6_OIDMZ</name>
<dbReference type="PANTHER" id="PTHR43364:SF4">
    <property type="entry name" value="NAD(P)-LINKED OXIDOREDUCTASE SUPERFAMILY PROTEIN"/>
    <property type="match status" value="1"/>
</dbReference>
<dbReference type="STRING" id="913774.A0A0C3CJU6"/>
<accession>A0A0C3CJU6</accession>
<evidence type="ECO:0000259" key="2">
    <source>
        <dbReference type="Pfam" id="PF00248"/>
    </source>
</evidence>
<keyword evidence="4" id="KW-1185">Reference proteome</keyword>
<dbReference type="Pfam" id="PF00248">
    <property type="entry name" value="Aldo_ket_red"/>
    <property type="match status" value="1"/>
</dbReference>
<dbReference type="InParanoid" id="A0A0C3CJU6"/>
<dbReference type="Proteomes" id="UP000054321">
    <property type="component" value="Unassembled WGS sequence"/>
</dbReference>
<sequence length="361" mass="41001">MKYTNLGESGLKVSRICVGCMSFGDRRGRLPWCTEESDALPILEACYKAGINFFDTANGYSNGVSEEILGKAIKKYNFRRENIVIATKVCGPVGHIENGNFEHPLSMSPEERDRNGYINAYGLSRKHIFDSVDASLRRLNLDYIDLLQIHRFDPNTPIVETMKALHDIVEKGKVRYIGASSMRAHQLLEMQYTARLHGWTEFISMQNLHNAIYREEEREMIPSLEIFGMGMIPWSPLAMGYLARPHNKFKDSERGDDMAGRLLGAERTAADERINMKIEEIAKKRGTSMAIVSMAWSLSKPYMTAPIVGLGKLERVDEAVRAVEFELSKEEEESIDRLYEPKNVTGIIPLRRTQDQKADKS</sequence>
<evidence type="ECO:0000313" key="4">
    <source>
        <dbReference type="Proteomes" id="UP000054321"/>
    </source>
</evidence>
<organism evidence="3 4">
    <name type="scientific">Oidiodendron maius (strain Zn)</name>
    <dbReference type="NCBI Taxonomy" id="913774"/>
    <lineage>
        <taxon>Eukaryota</taxon>
        <taxon>Fungi</taxon>
        <taxon>Dikarya</taxon>
        <taxon>Ascomycota</taxon>
        <taxon>Pezizomycotina</taxon>
        <taxon>Leotiomycetes</taxon>
        <taxon>Leotiomycetes incertae sedis</taxon>
        <taxon>Myxotrichaceae</taxon>
        <taxon>Oidiodendron</taxon>
    </lineage>
</organism>
<gene>
    <name evidence="3" type="ORF">OIDMADRAFT_30828</name>
</gene>
<dbReference type="InterPro" id="IPR023210">
    <property type="entry name" value="NADP_OxRdtase_dom"/>
</dbReference>
<proteinExistence type="predicted"/>
<dbReference type="OrthoDB" id="48988at2759"/>
<evidence type="ECO:0000256" key="1">
    <source>
        <dbReference type="ARBA" id="ARBA00023002"/>
    </source>
</evidence>
<dbReference type="SUPFAM" id="SSF51430">
    <property type="entry name" value="NAD(P)-linked oxidoreductase"/>
    <property type="match status" value="1"/>
</dbReference>
<dbReference type="GO" id="GO:0016491">
    <property type="term" value="F:oxidoreductase activity"/>
    <property type="evidence" value="ECO:0007669"/>
    <property type="project" value="UniProtKB-KW"/>
</dbReference>
<dbReference type="InterPro" id="IPR036812">
    <property type="entry name" value="NAD(P)_OxRdtase_dom_sf"/>
</dbReference>
<dbReference type="PANTHER" id="PTHR43364">
    <property type="entry name" value="NADH-SPECIFIC METHYLGLYOXAL REDUCTASE-RELATED"/>
    <property type="match status" value="1"/>
</dbReference>
<reference evidence="3 4" key="1">
    <citation type="submission" date="2014-04" db="EMBL/GenBank/DDBJ databases">
        <authorList>
            <consortium name="DOE Joint Genome Institute"/>
            <person name="Kuo A."/>
            <person name="Martino E."/>
            <person name="Perotto S."/>
            <person name="Kohler A."/>
            <person name="Nagy L.G."/>
            <person name="Floudas D."/>
            <person name="Copeland A."/>
            <person name="Barry K.W."/>
            <person name="Cichocki N."/>
            <person name="Veneault-Fourrey C."/>
            <person name="LaButti K."/>
            <person name="Lindquist E.A."/>
            <person name="Lipzen A."/>
            <person name="Lundell T."/>
            <person name="Morin E."/>
            <person name="Murat C."/>
            <person name="Sun H."/>
            <person name="Tunlid A."/>
            <person name="Henrissat B."/>
            <person name="Grigoriev I.V."/>
            <person name="Hibbett D.S."/>
            <person name="Martin F."/>
            <person name="Nordberg H.P."/>
            <person name="Cantor M.N."/>
            <person name="Hua S.X."/>
        </authorList>
    </citation>
    <scope>NUCLEOTIDE SEQUENCE [LARGE SCALE GENOMIC DNA]</scope>
    <source>
        <strain evidence="3 4">Zn</strain>
    </source>
</reference>
<protein>
    <recommendedName>
        <fullName evidence="2">NADP-dependent oxidoreductase domain-containing protein</fullName>
    </recommendedName>
</protein>
<feature type="domain" description="NADP-dependent oxidoreductase" evidence="2">
    <location>
        <begin position="15"/>
        <end position="339"/>
    </location>
</feature>
<dbReference type="FunFam" id="3.20.20.100:FF:000004">
    <property type="entry name" value="Oxidoreductase, aldo/keto reductase"/>
    <property type="match status" value="1"/>
</dbReference>
<dbReference type="CDD" id="cd19079">
    <property type="entry name" value="AKR_EcYajO-like"/>
    <property type="match status" value="1"/>
</dbReference>
<dbReference type="InterPro" id="IPR050523">
    <property type="entry name" value="AKR_Detox_Biosynth"/>
</dbReference>
<keyword evidence="1" id="KW-0560">Oxidoreductase</keyword>